<reference evidence="2 3" key="1">
    <citation type="submission" date="2019-11" db="EMBL/GenBank/DDBJ databases">
        <authorList>
            <person name="Zheng R.K."/>
            <person name="Sun C.M."/>
        </authorList>
    </citation>
    <scope>NUCLEOTIDE SEQUENCE [LARGE SCALE GENOMIC DNA]</scope>
    <source>
        <strain evidence="2 3">WC007</strain>
    </source>
</reference>
<dbReference type="EMBL" id="CP046401">
    <property type="protein sequence ID" value="QGY43789.1"/>
    <property type="molecule type" value="Genomic_DNA"/>
</dbReference>
<accession>A0A6I6JRF0</accession>
<dbReference type="AlphaFoldDB" id="A0A6I6JRF0"/>
<sequence>MGADFAIKFETKEESNQRRQDEALRRTPHERLMFFLEMMQEMQFFASSQEHPNRAKNNFIIE</sequence>
<dbReference type="Proteomes" id="UP000428260">
    <property type="component" value="Chromosome"/>
</dbReference>
<evidence type="ECO:0000313" key="3">
    <source>
        <dbReference type="Proteomes" id="UP000428260"/>
    </source>
</evidence>
<evidence type="ECO:0000313" key="2">
    <source>
        <dbReference type="EMBL" id="QGY43789.1"/>
    </source>
</evidence>
<keyword evidence="3" id="KW-1185">Reference proteome</keyword>
<protein>
    <submittedName>
        <fullName evidence="2">Uncharacterized protein</fullName>
    </submittedName>
</protein>
<proteinExistence type="predicted"/>
<feature type="compositionally biased region" description="Basic and acidic residues" evidence="1">
    <location>
        <begin position="7"/>
        <end position="24"/>
    </location>
</feature>
<name>A0A6I6JRF0_9BACT</name>
<evidence type="ECO:0000256" key="1">
    <source>
        <dbReference type="SAM" id="MobiDB-lite"/>
    </source>
</evidence>
<gene>
    <name evidence="2" type="ORF">GM418_08990</name>
</gene>
<dbReference type="RefSeq" id="WP_158865268.1">
    <property type="nucleotide sequence ID" value="NZ_CP046401.1"/>
</dbReference>
<organism evidence="2 3">
    <name type="scientific">Maribellus comscasis</name>
    <dbReference type="NCBI Taxonomy" id="2681766"/>
    <lineage>
        <taxon>Bacteria</taxon>
        <taxon>Pseudomonadati</taxon>
        <taxon>Bacteroidota</taxon>
        <taxon>Bacteroidia</taxon>
        <taxon>Marinilabiliales</taxon>
        <taxon>Prolixibacteraceae</taxon>
        <taxon>Maribellus</taxon>
    </lineage>
</organism>
<feature type="region of interest" description="Disordered" evidence="1">
    <location>
        <begin position="1"/>
        <end position="24"/>
    </location>
</feature>
<dbReference type="KEGG" id="mcos:GM418_08990"/>